<dbReference type="InterPro" id="IPR036282">
    <property type="entry name" value="Glutathione-S-Trfase_C_sf"/>
</dbReference>
<evidence type="ECO:0000259" key="1">
    <source>
        <dbReference type="PROSITE" id="PS50404"/>
    </source>
</evidence>
<gene>
    <name evidence="3" type="ORF">SAMN05421760_105198</name>
</gene>
<dbReference type="Gene3D" id="3.40.30.10">
    <property type="entry name" value="Glutaredoxin"/>
    <property type="match status" value="1"/>
</dbReference>
<evidence type="ECO:0000259" key="2">
    <source>
        <dbReference type="PROSITE" id="PS50405"/>
    </source>
</evidence>
<evidence type="ECO:0000313" key="3">
    <source>
        <dbReference type="EMBL" id="SIS81506.1"/>
    </source>
</evidence>
<name>A0A1N7M5U7_9GAMM</name>
<dbReference type="AlphaFoldDB" id="A0A1N7M5U7"/>
<dbReference type="PANTHER" id="PTHR42673:SF21">
    <property type="entry name" value="GLUTATHIONE S-TRANSFERASE YFCF"/>
    <property type="match status" value="1"/>
</dbReference>
<protein>
    <submittedName>
        <fullName evidence="3">Glutathione S-transferase</fullName>
    </submittedName>
</protein>
<dbReference type="Gene3D" id="1.20.1050.10">
    <property type="match status" value="1"/>
</dbReference>
<dbReference type="PROSITE" id="PS50405">
    <property type="entry name" value="GST_CTER"/>
    <property type="match status" value="1"/>
</dbReference>
<dbReference type="InterPro" id="IPR004046">
    <property type="entry name" value="GST_C"/>
</dbReference>
<dbReference type="GO" id="GO:0004364">
    <property type="term" value="F:glutathione transferase activity"/>
    <property type="evidence" value="ECO:0007669"/>
    <property type="project" value="TreeGrafter"/>
</dbReference>
<dbReference type="STRING" id="619304.SAMN05421760_105198"/>
<organism evidence="3 4">
    <name type="scientific">Neptunomonas antarctica</name>
    <dbReference type="NCBI Taxonomy" id="619304"/>
    <lineage>
        <taxon>Bacteria</taxon>
        <taxon>Pseudomonadati</taxon>
        <taxon>Pseudomonadota</taxon>
        <taxon>Gammaproteobacteria</taxon>
        <taxon>Oceanospirillales</taxon>
        <taxon>Oceanospirillaceae</taxon>
        <taxon>Neptunomonas</taxon>
    </lineage>
</organism>
<dbReference type="CDD" id="cd00570">
    <property type="entry name" value="GST_N_family"/>
    <property type="match status" value="1"/>
</dbReference>
<keyword evidence="3" id="KW-0808">Transferase</keyword>
<proteinExistence type="predicted"/>
<dbReference type="Pfam" id="PF13417">
    <property type="entry name" value="GST_N_3"/>
    <property type="match status" value="1"/>
</dbReference>
<dbReference type="PROSITE" id="PS50404">
    <property type="entry name" value="GST_NTER"/>
    <property type="match status" value="1"/>
</dbReference>
<dbReference type="InterPro" id="IPR010987">
    <property type="entry name" value="Glutathione-S-Trfase_C-like"/>
</dbReference>
<evidence type="ECO:0000313" key="4">
    <source>
        <dbReference type="Proteomes" id="UP000185999"/>
    </source>
</evidence>
<dbReference type="SFLD" id="SFLDS00019">
    <property type="entry name" value="Glutathione_Transferase_(cytos"/>
    <property type="match status" value="1"/>
</dbReference>
<reference evidence="4" key="1">
    <citation type="submission" date="2017-01" db="EMBL/GenBank/DDBJ databases">
        <authorList>
            <person name="Varghese N."/>
            <person name="Submissions S."/>
        </authorList>
    </citation>
    <scope>NUCLEOTIDE SEQUENCE [LARGE SCALE GENOMIC DNA]</scope>
    <source>
        <strain evidence="4">DSM 22306</strain>
    </source>
</reference>
<dbReference type="Proteomes" id="UP000185999">
    <property type="component" value="Unassembled WGS sequence"/>
</dbReference>
<dbReference type="SFLD" id="SFLDG00358">
    <property type="entry name" value="Main_(cytGST)"/>
    <property type="match status" value="1"/>
</dbReference>
<dbReference type="InterPro" id="IPR036249">
    <property type="entry name" value="Thioredoxin-like_sf"/>
</dbReference>
<dbReference type="SUPFAM" id="SSF52833">
    <property type="entry name" value="Thioredoxin-like"/>
    <property type="match status" value="1"/>
</dbReference>
<dbReference type="GO" id="GO:0006559">
    <property type="term" value="P:L-phenylalanine catabolic process"/>
    <property type="evidence" value="ECO:0007669"/>
    <property type="project" value="TreeGrafter"/>
</dbReference>
<dbReference type="CDD" id="cd00299">
    <property type="entry name" value="GST_C_family"/>
    <property type="match status" value="1"/>
</dbReference>
<dbReference type="SUPFAM" id="SSF47616">
    <property type="entry name" value="GST C-terminal domain-like"/>
    <property type="match status" value="1"/>
</dbReference>
<dbReference type="RefSeq" id="WP_054340240.1">
    <property type="nucleotide sequence ID" value="NZ_FTOE01000005.1"/>
</dbReference>
<feature type="domain" description="GST N-terminal" evidence="1">
    <location>
        <begin position="1"/>
        <end position="79"/>
    </location>
</feature>
<dbReference type="OrthoDB" id="9782992at2"/>
<dbReference type="InterPro" id="IPR004045">
    <property type="entry name" value="Glutathione_S-Trfase_N"/>
</dbReference>
<dbReference type="EMBL" id="FTOE01000005">
    <property type="protein sequence ID" value="SIS81506.1"/>
    <property type="molecule type" value="Genomic_DNA"/>
</dbReference>
<dbReference type="GO" id="GO:0016034">
    <property type="term" value="F:maleylacetoacetate isomerase activity"/>
    <property type="evidence" value="ECO:0007669"/>
    <property type="project" value="TreeGrafter"/>
</dbReference>
<accession>A0A1N7M5U7</accession>
<dbReference type="GO" id="GO:0006749">
    <property type="term" value="P:glutathione metabolic process"/>
    <property type="evidence" value="ECO:0007669"/>
    <property type="project" value="TreeGrafter"/>
</dbReference>
<feature type="domain" description="GST C-terminal" evidence="2">
    <location>
        <begin position="84"/>
        <end position="217"/>
    </location>
</feature>
<keyword evidence="4" id="KW-1185">Reference proteome</keyword>
<sequence length="217" mass="24719">MKPVLYGAPLSPFVRKVRLLLALKGIEYDSKMIVPYATPEGYEQFNPLKRIPALTLGEHTLADSAVIAHFLEATYPDHALIPDDFFLKARCEWFEKYADYELAPHTTFTAFSQRILSRIAGQQPDEEAIHKAVHDKLPPHFDYLESQLQGNYFVADRLTLADIAIASQLISYEHAGETVPEQEWPKLSLFYKNFKQKLAVEKILTSEKAILRKILGS</sequence>
<dbReference type="Pfam" id="PF14497">
    <property type="entry name" value="GST_C_3"/>
    <property type="match status" value="1"/>
</dbReference>
<dbReference type="InterPro" id="IPR040079">
    <property type="entry name" value="Glutathione_S-Trfase"/>
</dbReference>
<dbReference type="PANTHER" id="PTHR42673">
    <property type="entry name" value="MALEYLACETOACETATE ISOMERASE"/>
    <property type="match status" value="1"/>
</dbReference>